<keyword evidence="5" id="KW-0677">Repeat</keyword>
<evidence type="ECO:0000256" key="11">
    <source>
        <dbReference type="ARBA" id="ARBA00023180"/>
    </source>
</evidence>
<dbReference type="InterPro" id="IPR032675">
    <property type="entry name" value="LRR_dom_sf"/>
</dbReference>
<comment type="subcellular location">
    <subcellularLocation>
        <location evidence="1">Membrane</location>
        <topology evidence="1">Single-pass membrane protein</topology>
    </subcellularLocation>
</comment>
<dbReference type="InterPro" id="IPR001611">
    <property type="entry name" value="Leu-rich_rpt"/>
</dbReference>
<keyword evidence="9" id="KW-0472">Membrane</keyword>
<dbReference type="PANTHER" id="PTHR48053">
    <property type="entry name" value="LEUCINE RICH REPEAT FAMILY PROTEIN, EXPRESSED"/>
    <property type="match status" value="1"/>
</dbReference>
<dbReference type="FunFam" id="3.80.10.10:FF:000041">
    <property type="entry name" value="LRR receptor-like serine/threonine-protein kinase ERECTA"/>
    <property type="match status" value="1"/>
</dbReference>
<feature type="chain" id="PRO_5032759968" description="FBD domain-containing protein" evidence="12">
    <location>
        <begin position="29"/>
        <end position="990"/>
    </location>
</feature>
<dbReference type="InterPro" id="IPR051716">
    <property type="entry name" value="Plant_RL_S/T_kinase"/>
</dbReference>
<dbReference type="SUPFAM" id="SSF52058">
    <property type="entry name" value="L domain-like"/>
    <property type="match status" value="1"/>
</dbReference>
<evidence type="ECO:0000313" key="14">
    <source>
        <dbReference type="EMBL" id="KAF9617078.1"/>
    </source>
</evidence>
<comment type="caution">
    <text evidence="14">The sequence shown here is derived from an EMBL/GenBank/DDBJ whole genome shotgun (WGS) entry which is preliminary data.</text>
</comment>
<feature type="signal peptide" evidence="12">
    <location>
        <begin position="1"/>
        <end position="28"/>
    </location>
</feature>
<evidence type="ECO:0000256" key="4">
    <source>
        <dbReference type="ARBA" id="ARBA00022729"/>
    </source>
</evidence>
<dbReference type="GO" id="GO:0005524">
    <property type="term" value="F:ATP binding"/>
    <property type="evidence" value="ECO:0007669"/>
    <property type="project" value="UniProtKB-KW"/>
</dbReference>
<evidence type="ECO:0000256" key="8">
    <source>
        <dbReference type="ARBA" id="ARBA00022989"/>
    </source>
</evidence>
<keyword evidence="3" id="KW-0812">Transmembrane</keyword>
<keyword evidence="8" id="KW-1133">Transmembrane helix</keyword>
<dbReference type="InterPro" id="IPR003591">
    <property type="entry name" value="Leu-rich_rpt_typical-subtyp"/>
</dbReference>
<dbReference type="Pfam" id="PF08263">
    <property type="entry name" value="LRRNT_2"/>
    <property type="match status" value="1"/>
</dbReference>
<keyword evidence="2" id="KW-0433">Leucine-rich repeat</keyword>
<dbReference type="FunFam" id="3.80.10.10:FF:000095">
    <property type="entry name" value="LRR receptor-like serine/threonine-protein kinase GSO1"/>
    <property type="match status" value="1"/>
</dbReference>
<gene>
    <name evidence="14" type="ORF">IFM89_033183</name>
</gene>
<dbReference type="AlphaFoldDB" id="A0A835M2C6"/>
<evidence type="ECO:0000313" key="15">
    <source>
        <dbReference type="Proteomes" id="UP000631114"/>
    </source>
</evidence>
<keyword evidence="11" id="KW-0325">Glycoprotein</keyword>
<name>A0A835M2C6_9MAGN</name>
<evidence type="ECO:0000256" key="10">
    <source>
        <dbReference type="ARBA" id="ARBA00023170"/>
    </source>
</evidence>
<evidence type="ECO:0000256" key="5">
    <source>
        <dbReference type="ARBA" id="ARBA00022737"/>
    </source>
</evidence>
<sequence>MKRSNSISINLVQLFFILFSVILTSSLALSSTKIDGYTITGRVKLEGLGAKGFGLPAKISNAKIVRVDVSARNRGKIQAALTETRRGLTELVLEPLREELYYEIREPFSILSLLKSPMGLMMGFMLVVVFLMPKLMENMGTILATFFKISLPHLTGHLLKHLKTIEIVDYRVADEDELHTMRYLLENAISLKKMKIAYHLSVKEDVNFQMLIAESLLKFAKGSPPMQGVYSTHSPVSRTAQCNNGCFGCLEEERVALLEFKSSLKFNRTDPDYSLSTWIDDKGSDCCAWDRVECDKTTHRVINLCLGCFTYMRLSGNPNDYELFLNASLFLPFEELQELDLSENGFGGWEKNEGPQKLSKLRKLESLDLSYNNFGNNILPPFGALTSLNLCYSLRIDLWNMSKLKYLDLSLNNFSGIIPPSIWSLKSLEEFAIQHNNFKGSISGLCELKNLRRVSLANNTLQGNIPLCLSNFTSLTGLDLSDNQLTFVSLPNPKFQLTYLDLSNCNINASTSDLKFLHAQYNLTTVALSHNKLHGNFPSWLVENNTRLEYLFLRNNSLNGHIRLPAIHNLDWLDLSDNCLQGKLQTNIGGHLSGLNLSNIFFERSDMDTLSGLNLSHNFLEGRIPLSLGNIQDIDLSNNRFSGEIPHNFGTNASNIRTETGWVGGMGIKNLWLSNNKLAGPLSFLWNLTDLRRLHVNNNQFTGTIPAIPELYYLERFEASQNCLSGRIPAQIGNWTKLNMINLRDNHFDGPIPQELCKLPNLELLELSENQFSGSIPSGLNLSSLRYMQWRENKLVGMIPKALLRSRDKIATLDLSNNNLSGRIPKWFGLLSQLRFLLLKGNHFSGSIPHKFCQLNKMRILDLSHNSFSGSIPPCFGNFTFGNSGVDEEYRFGHLSLSFNRIGKVWFGEYVFDKVLRAYLNGPEEVELVTKNRPSLYNGDILNYMAGMDLSWNQFTGNIPVELGSSKSNPCFELVAQSVYWINSEDLVQI</sequence>
<dbReference type="Proteomes" id="UP000631114">
    <property type="component" value="Unassembled WGS sequence"/>
</dbReference>
<dbReference type="SMART" id="SM00579">
    <property type="entry name" value="FBD"/>
    <property type="match status" value="1"/>
</dbReference>
<keyword evidence="15" id="KW-1185">Reference proteome</keyword>
<dbReference type="GO" id="GO:0016020">
    <property type="term" value="C:membrane"/>
    <property type="evidence" value="ECO:0007669"/>
    <property type="project" value="UniProtKB-SubCell"/>
</dbReference>
<dbReference type="InterPro" id="IPR013210">
    <property type="entry name" value="LRR_N_plant-typ"/>
</dbReference>
<evidence type="ECO:0000256" key="12">
    <source>
        <dbReference type="SAM" id="SignalP"/>
    </source>
</evidence>
<dbReference type="SMART" id="SM00369">
    <property type="entry name" value="LRR_TYP"/>
    <property type="match status" value="8"/>
</dbReference>
<evidence type="ECO:0000259" key="13">
    <source>
        <dbReference type="SMART" id="SM00579"/>
    </source>
</evidence>
<dbReference type="Pfam" id="PF08387">
    <property type="entry name" value="FBD"/>
    <property type="match status" value="1"/>
</dbReference>
<dbReference type="EMBL" id="JADFTS010000003">
    <property type="protein sequence ID" value="KAF9617078.1"/>
    <property type="molecule type" value="Genomic_DNA"/>
</dbReference>
<dbReference type="Gene3D" id="3.80.10.10">
    <property type="entry name" value="Ribonuclease Inhibitor"/>
    <property type="match status" value="6"/>
</dbReference>
<keyword evidence="10" id="KW-0675">Receptor</keyword>
<proteinExistence type="predicted"/>
<dbReference type="OrthoDB" id="4691307at2759"/>
<reference evidence="14 15" key="1">
    <citation type="submission" date="2020-10" db="EMBL/GenBank/DDBJ databases">
        <title>The Coptis chinensis genome and diversification of protoberbering-type alkaloids.</title>
        <authorList>
            <person name="Wang B."/>
            <person name="Shu S."/>
            <person name="Song C."/>
            <person name="Liu Y."/>
        </authorList>
    </citation>
    <scope>NUCLEOTIDE SEQUENCE [LARGE SCALE GENOMIC DNA]</scope>
    <source>
        <strain evidence="14">HL-2020</strain>
        <tissue evidence="14">Leaf</tissue>
    </source>
</reference>
<dbReference type="Pfam" id="PF13855">
    <property type="entry name" value="LRR_8"/>
    <property type="match status" value="1"/>
</dbReference>
<keyword evidence="4 12" id="KW-0732">Signal</keyword>
<evidence type="ECO:0000256" key="6">
    <source>
        <dbReference type="ARBA" id="ARBA00022741"/>
    </source>
</evidence>
<evidence type="ECO:0000256" key="3">
    <source>
        <dbReference type="ARBA" id="ARBA00022692"/>
    </source>
</evidence>
<protein>
    <recommendedName>
        <fullName evidence="13">FBD domain-containing protein</fullName>
    </recommendedName>
</protein>
<evidence type="ECO:0000256" key="9">
    <source>
        <dbReference type="ARBA" id="ARBA00023136"/>
    </source>
</evidence>
<dbReference type="Pfam" id="PF00560">
    <property type="entry name" value="LRR_1"/>
    <property type="match status" value="5"/>
</dbReference>
<evidence type="ECO:0000256" key="7">
    <source>
        <dbReference type="ARBA" id="ARBA00022840"/>
    </source>
</evidence>
<organism evidence="14 15">
    <name type="scientific">Coptis chinensis</name>
    <dbReference type="NCBI Taxonomy" id="261450"/>
    <lineage>
        <taxon>Eukaryota</taxon>
        <taxon>Viridiplantae</taxon>
        <taxon>Streptophyta</taxon>
        <taxon>Embryophyta</taxon>
        <taxon>Tracheophyta</taxon>
        <taxon>Spermatophyta</taxon>
        <taxon>Magnoliopsida</taxon>
        <taxon>Ranunculales</taxon>
        <taxon>Ranunculaceae</taxon>
        <taxon>Coptidoideae</taxon>
        <taxon>Coptis</taxon>
    </lineage>
</organism>
<dbReference type="SUPFAM" id="SSF52047">
    <property type="entry name" value="RNI-like"/>
    <property type="match status" value="1"/>
</dbReference>
<feature type="domain" description="FBD" evidence="13">
    <location>
        <begin position="156"/>
        <end position="231"/>
    </location>
</feature>
<dbReference type="PANTHER" id="PTHR48053:SF164">
    <property type="entry name" value="LEUCINE-RICH REPEAT-CONTAINING N-TERMINAL PLANT-TYPE DOMAIN-CONTAINING PROTEIN"/>
    <property type="match status" value="1"/>
</dbReference>
<dbReference type="InterPro" id="IPR006566">
    <property type="entry name" value="FBD"/>
</dbReference>
<evidence type="ECO:0000256" key="2">
    <source>
        <dbReference type="ARBA" id="ARBA00022614"/>
    </source>
</evidence>
<keyword evidence="7" id="KW-0067">ATP-binding</keyword>
<accession>A0A835M2C6</accession>
<keyword evidence="6" id="KW-0547">Nucleotide-binding</keyword>
<evidence type="ECO:0000256" key="1">
    <source>
        <dbReference type="ARBA" id="ARBA00004167"/>
    </source>
</evidence>